<evidence type="ECO:0000256" key="2">
    <source>
        <dbReference type="SAM" id="MobiDB-lite"/>
    </source>
</evidence>
<feature type="region of interest" description="Disordered" evidence="2">
    <location>
        <begin position="476"/>
        <end position="495"/>
    </location>
</feature>
<protein>
    <submittedName>
        <fullName evidence="3">Nnp-1 protein putative nuclear protein 1 nop52</fullName>
    </submittedName>
</protein>
<feature type="region of interest" description="Disordered" evidence="2">
    <location>
        <begin position="503"/>
        <end position="542"/>
    </location>
</feature>
<evidence type="ECO:0000313" key="3">
    <source>
        <dbReference type="EMBL" id="KAJ3425131.1"/>
    </source>
</evidence>
<feature type="region of interest" description="Disordered" evidence="2">
    <location>
        <begin position="630"/>
        <end position="674"/>
    </location>
</feature>
<evidence type="ECO:0000256" key="1">
    <source>
        <dbReference type="SAM" id="Coils"/>
    </source>
</evidence>
<feature type="compositionally biased region" description="Low complexity" evidence="2">
    <location>
        <begin position="647"/>
        <end position="663"/>
    </location>
</feature>
<feature type="compositionally biased region" description="Low complexity" evidence="2">
    <location>
        <begin position="1588"/>
        <end position="1602"/>
    </location>
</feature>
<name>A0AAV7Y5L7_9EUKA</name>
<comment type="caution">
    <text evidence="3">The sequence shown here is derived from an EMBL/GenBank/DDBJ whole genome shotgun (WGS) entry which is preliminary data.</text>
</comment>
<evidence type="ECO:0000313" key="4">
    <source>
        <dbReference type="Proteomes" id="UP001146793"/>
    </source>
</evidence>
<proteinExistence type="predicted"/>
<sequence>MAYISLKEEIPQQIISWVEQVCKKKIEDQSEQNDLLDCCILVVTKLLEKDKQAPKKRNEKQSKMGYFLILCSDYGADEELMFNPKNLNEREVIIKLFSLMIGVAKLSEKKCFKPSYSSFKKKNDQQKSLRNEYLKNSQNDQILKFSEGFFLEEMDLKEKSPYVSKIQTFFAKGRCSFSLDLKNEKQNEPPNEILLEISTEGLVLILKNNLFLLNSNLKKIENENENENEIEIKKENEKEKENKIKDTLITFEFGEGSYIKLKKNEETPNCFELKLVQSKIVFNEKKKEKKQIEKKIVGAFNLITPNKEICQIIFDTLKLYSLYPGETIDIKKIQGTVLGLENEIKAVIMRNIYRGKMSFDCQIRNDNKQTEDINFIFTTEKLYISYEKQNKFQELLWDECSIQFAFHPKKPKDMEIFLYNDFLDPQFFELICSSQKERDYFSNSLQSFLINPLTYNIHHSQDQNNESKYYIGNKTQNTANQNKNKKKQRDEIQKKISKRNNKIEIDFEKGNGNESETGSETETGTGTGTSADNYSESESEILSGNDNAKKTTIQRFLLASFKKNLQPKIFEKSCYFYHYYHDLDLIDWIKPYPFYEKRINNLTKKLLIALKLKRTSFEIEIVENKIKNKNKNNKNNINNRDEDDYYDNNINNNDDDNNINSNDNDNDNDNNKNNNNLQKYKAILILTIEGVIIKKINQNKNTNISLKIKLKELYNISQKLFFHPKNFKKMIFISTNGKKYLIRCKNSDQQDEICSTFLFFRNTNKNKKNILPIVKKICFIKPSIPSKIQFQKNSKKFINTQFEYLNNSDETENRDENKINNDKINPKKKAKINVHAYLLNSLELMECECKISLFENYFQLIFPKLSINVRRKYSFYSKILFDYGKSMCFRFYIDENYFINFKIKNQLFKNILTQGFEKLKKQKILQNEMETPTIFSINLIIKNNEKIPAWIIMLTDHIEIITYEETVSFRYQPENFLRTIQLDTKVKVFYKIGTITFEFQNIIEKNDFITSFNYKQEKYLSYSLRENFYKVNCLINNLKGKIFLNRFLITILRKSHSQYFGYNKIKLNRFQLKDYKIEKINKNFLKLIFLKNEKIIKDNVNKNIINNDDDINFELKFSNLNDLNNFLKYLEYFTINSPSLLNKNNNMLIQKQINLPKLIDIFSISFLDNNLKPTLAQGNLLFFKNGIQIFKYFNEKMDPLIKFKDIKVELLSKNVNYLKIIILGNNDNQRENKNTKVVPKGKGKGKGKGAGKGKGKGESKIKENDNIKKKYFINFKNPKVKPYFLYKLAITQKMKNIKSVSSIGLRYRTFIKYPHGESSKNKPKNGKISLDENWTYILIGQIIRKFSYENLPHDIDSNHYKNSNFEFVWNDGEILNLYFPDSNYLKEFLQMVNFLRVYPQFKEIFPEYVNDIQGGKNQFNIKINPNNNKNKSSSSSNNTVNNNWLTIKEDANNFKVQWINPKKNDQFLDGLLSLDFKNNRILLFGMKKNYIIPIPFSDFFEMHFNSTKEKFVQIRSSIDDINYYFYTTTEKKRKELFVTISRTKALIAKRYTDNFKKRNMLLQKEQKIIQNECVDKNIGDKNKDKNQNNDSSSGSDNSSSSGSEDEDKLEKETSKKIDDSLFVQNNDPNILAFPVQFLRKKKGASRGEIICNLKDLKLTILERHFDPIIINELEHFDLQINQNKFFWLMSFKKKRRYFSLVRHSQTKELLKTISNIKKAYNLEKK</sequence>
<dbReference type="Proteomes" id="UP001146793">
    <property type="component" value="Unassembled WGS sequence"/>
</dbReference>
<reference evidence="3" key="1">
    <citation type="submission" date="2022-08" db="EMBL/GenBank/DDBJ databases">
        <title>Novel sulphate-reducing endosymbionts in the free-living metamonad Anaeramoeba.</title>
        <authorList>
            <person name="Jerlstrom-Hultqvist J."/>
            <person name="Cepicka I."/>
            <person name="Gallot-Lavallee L."/>
            <person name="Salas-Leiva D."/>
            <person name="Curtis B.A."/>
            <person name="Zahonova K."/>
            <person name="Pipaliya S."/>
            <person name="Dacks J."/>
            <person name="Roger A.J."/>
        </authorList>
    </citation>
    <scope>NUCLEOTIDE SEQUENCE</scope>
    <source>
        <strain evidence="3">Busselton2</strain>
    </source>
</reference>
<feature type="region of interest" description="Disordered" evidence="2">
    <location>
        <begin position="1231"/>
        <end position="1260"/>
    </location>
</feature>
<dbReference type="EMBL" id="JANTQA010000070">
    <property type="protein sequence ID" value="KAJ3425131.1"/>
    <property type="molecule type" value="Genomic_DNA"/>
</dbReference>
<feature type="coiled-coil region" evidence="1">
    <location>
        <begin position="210"/>
        <end position="243"/>
    </location>
</feature>
<feature type="compositionally biased region" description="Polar residues" evidence="2">
    <location>
        <begin position="531"/>
        <end position="542"/>
    </location>
</feature>
<feature type="compositionally biased region" description="Low complexity" evidence="2">
    <location>
        <begin position="512"/>
        <end position="530"/>
    </location>
</feature>
<gene>
    <name evidence="3" type="ORF">M0812_27565</name>
</gene>
<feature type="region of interest" description="Disordered" evidence="2">
    <location>
        <begin position="1577"/>
        <end position="1610"/>
    </location>
</feature>
<keyword evidence="1" id="KW-0175">Coiled coil</keyword>
<organism evidence="3 4">
    <name type="scientific">Anaeramoeba flamelloides</name>
    <dbReference type="NCBI Taxonomy" id="1746091"/>
    <lineage>
        <taxon>Eukaryota</taxon>
        <taxon>Metamonada</taxon>
        <taxon>Anaeramoebidae</taxon>
        <taxon>Anaeramoeba</taxon>
    </lineage>
</organism>
<feature type="compositionally biased region" description="Basic and acidic residues" evidence="2">
    <location>
        <begin position="1577"/>
        <end position="1587"/>
    </location>
</feature>
<accession>A0AAV7Y5L7</accession>
<feature type="compositionally biased region" description="Basic residues" evidence="2">
    <location>
        <begin position="1239"/>
        <end position="1254"/>
    </location>
</feature>